<evidence type="ECO:0000256" key="1">
    <source>
        <dbReference type="SAM" id="MobiDB-lite"/>
    </source>
</evidence>
<dbReference type="STRING" id="44941.A0A397UGA6"/>
<accession>A0A397UGA6</accession>
<name>A0A397UGA6_9GLOM</name>
<reference evidence="2 3" key="1">
    <citation type="submission" date="2018-06" db="EMBL/GenBank/DDBJ databases">
        <title>Comparative genomics reveals the genomic features of Rhizophagus irregularis, R. cerebriforme, R. diaphanum and Gigaspora rosea, and their symbiotic lifestyle signature.</title>
        <authorList>
            <person name="Morin E."/>
            <person name="San Clemente H."/>
            <person name="Chen E.C.H."/>
            <person name="De La Providencia I."/>
            <person name="Hainaut M."/>
            <person name="Kuo A."/>
            <person name="Kohler A."/>
            <person name="Murat C."/>
            <person name="Tang N."/>
            <person name="Roy S."/>
            <person name="Loubradou J."/>
            <person name="Henrissat B."/>
            <person name="Grigoriev I.V."/>
            <person name="Corradi N."/>
            <person name="Roux C."/>
            <person name="Martin F.M."/>
        </authorList>
    </citation>
    <scope>NUCLEOTIDE SEQUENCE [LARGE SCALE GENOMIC DNA]</scope>
    <source>
        <strain evidence="2 3">DAOM 194757</strain>
    </source>
</reference>
<evidence type="ECO:0000313" key="3">
    <source>
        <dbReference type="Proteomes" id="UP000266673"/>
    </source>
</evidence>
<dbReference type="Proteomes" id="UP000266673">
    <property type="component" value="Unassembled WGS sequence"/>
</dbReference>
<proteinExistence type="predicted"/>
<protein>
    <submittedName>
        <fullName evidence="2">Uncharacterized protein</fullName>
    </submittedName>
</protein>
<evidence type="ECO:0000313" key="2">
    <source>
        <dbReference type="EMBL" id="RIB08107.1"/>
    </source>
</evidence>
<keyword evidence="3" id="KW-1185">Reference proteome</keyword>
<feature type="region of interest" description="Disordered" evidence="1">
    <location>
        <begin position="116"/>
        <end position="136"/>
    </location>
</feature>
<gene>
    <name evidence="2" type="ORF">C2G38_2212505</name>
</gene>
<comment type="caution">
    <text evidence="2">The sequence shown here is derived from an EMBL/GenBank/DDBJ whole genome shotgun (WGS) entry which is preliminary data.</text>
</comment>
<sequence length="153" mass="17579">MADQIIREARIIDKTRGNNSFTNVFAESHNIRYSPKQLEYLEKRTSLFLLNFFVNVYKNIGGSKAISSDTSSKPKAYKFPMLKTQVDIDIMSMAWNTARIPRNDRFCDFEDCIDSKSDKKAKKKDSDNSEVIEASDDTRGPRIIHIEVIFKTG</sequence>
<dbReference type="OrthoDB" id="2441216at2759"/>
<dbReference type="EMBL" id="QKWP01001552">
    <property type="protein sequence ID" value="RIB08107.1"/>
    <property type="molecule type" value="Genomic_DNA"/>
</dbReference>
<organism evidence="2 3">
    <name type="scientific">Gigaspora rosea</name>
    <dbReference type="NCBI Taxonomy" id="44941"/>
    <lineage>
        <taxon>Eukaryota</taxon>
        <taxon>Fungi</taxon>
        <taxon>Fungi incertae sedis</taxon>
        <taxon>Mucoromycota</taxon>
        <taxon>Glomeromycotina</taxon>
        <taxon>Glomeromycetes</taxon>
        <taxon>Diversisporales</taxon>
        <taxon>Gigasporaceae</taxon>
        <taxon>Gigaspora</taxon>
    </lineage>
</organism>
<dbReference type="AlphaFoldDB" id="A0A397UGA6"/>